<dbReference type="PANTHER" id="PTHR43441:SF11">
    <property type="entry name" value="RIBOSOMAL-PROTEIN-SERINE ACETYLTRANSFERASE"/>
    <property type="match status" value="1"/>
</dbReference>
<dbReference type="GO" id="GO:0008999">
    <property type="term" value="F:protein-N-terminal-alanine acetyltransferase activity"/>
    <property type="evidence" value="ECO:0007669"/>
    <property type="project" value="TreeGrafter"/>
</dbReference>
<keyword evidence="2" id="KW-0808">Transferase</keyword>
<dbReference type="InterPro" id="IPR051908">
    <property type="entry name" value="Ribosomal_N-acetyltransferase"/>
</dbReference>
<organism evidence="2 3">
    <name type="scientific">Actinomadura litoris</name>
    <dbReference type="NCBI Taxonomy" id="2678616"/>
    <lineage>
        <taxon>Bacteria</taxon>
        <taxon>Bacillati</taxon>
        <taxon>Actinomycetota</taxon>
        <taxon>Actinomycetes</taxon>
        <taxon>Streptosporangiales</taxon>
        <taxon>Thermomonosporaceae</taxon>
        <taxon>Actinomadura</taxon>
    </lineage>
</organism>
<proteinExistence type="predicted"/>
<dbReference type="PANTHER" id="PTHR43441">
    <property type="entry name" value="RIBOSOMAL-PROTEIN-SERINE ACETYLTRANSFERASE"/>
    <property type="match status" value="1"/>
</dbReference>
<dbReference type="GO" id="GO:1990189">
    <property type="term" value="F:protein N-terminal-serine acetyltransferase activity"/>
    <property type="evidence" value="ECO:0007669"/>
    <property type="project" value="TreeGrafter"/>
</dbReference>
<dbReference type="EMBL" id="WOFH01000014">
    <property type="protein sequence ID" value="MUN41330.1"/>
    <property type="molecule type" value="Genomic_DNA"/>
</dbReference>
<dbReference type="Proteomes" id="UP000432015">
    <property type="component" value="Unassembled WGS sequence"/>
</dbReference>
<evidence type="ECO:0000313" key="2">
    <source>
        <dbReference type="EMBL" id="MUN41330.1"/>
    </source>
</evidence>
<dbReference type="InterPro" id="IPR016181">
    <property type="entry name" value="Acyl_CoA_acyltransferase"/>
</dbReference>
<dbReference type="InterPro" id="IPR000182">
    <property type="entry name" value="GNAT_dom"/>
</dbReference>
<keyword evidence="3" id="KW-1185">Reference proteome</keyword>
<evidence type="ECO:0000259" key="1">
    <source>
        <dbReference type="PROSITE" id="PS51186"/>
    </source>
</evidence>
<dbReference type="AlphaFoldDB" id="A0A7K1LA79"/>
<sequence>MSVTHWPLYGLRLRTPRLELRLPDLEELDALAGLAAGGVHDPADMPFLVPWTDLPPEERARSVMRYHWRVLAEWEPDAWELSLTVFADGEVIGSQGISARAFRVVREVGTGSWLGLRHQGRGYGTEMRAAVLHLAFAGLGAESATSAAMADNAVSAAVSRKLGYRDNGLDRVSVRDVLRLDRRFVLDREGWERHRAVPVEIEGLDACLPLLGAS</sequence>
<accession>A0A7K1LA79</accession>
<dbReference type="PROSITE" id="PS51186">
    <property type="entry name" value="GNAT"/>
    <property type="match status" value="1"/>
</dbReference>
<protein>
    <submittedName>
        <fullName evidence="2">GNAT family N-acetyltransferase</fullName>
    </submittedName>
</protein>
<dbReference type="GO" id="GO:0005737">
    <property type="term" value="C:cytoplasm"/>
    <property type="evidence" value="ECO:0007669"/>
    <property type="project" value="TreeGrafter"/>
</dbReference>
<evidence type="ECO:0000313" key="3">
    <source>
        <dbReference type="Proteomes" id="UP000432015"/>
    </source>
</evidence>
<dbReference type="Gene3D" id="3.40.630.30">
    <property type="match status" value="1"/>
</dbReference>
<dbReference type="Pfam" id="PF13302">
    <property type="entry name" value="Acetyltransf_3"/>
    <property type="match status" value="1"/>
</dbReference>
<comment type="caution">
    <text evidence="2">The sequence shown here is derived from an EMBL/GenBank/DDBJ whole genome shotgun (WGS) entry which is preliminary data.</text>
</comment>
<dbReference type="SUPFAM" id="SSF55729">
    <property type="entry name" value="Acyl-CoA N-acyltransferases (Nat)"/>
    <property type="match status" value="1"/>
</dbReference>
<gene>
    <name evidence="2" type="ORF">GNZ18_32750</name>
</gene>
<dbReference type="RefSeq" id="WP_156220511.1">
    <property type="nucleotide sequence ID" value="NZ_WOFH01000014.1"/>
</dbReference>
<reference evidence="2 3" key="1">
    <citation type="submission" date="2019-11" db="EMBL/GenBank/DDBJ databases">
        <authorList>
            <person name="Cao P."/>
        </authorList>
    </citation>
    <scope>NUCLEOTIDE SEQUENCE [LARGE SCALE GENOMIC DNA]</scope>
    <source>
        <strain evidence="2 3">NEAU-AAG5</strain>
    </source>
</reference>
<feature type="domain" description="N-acetyltransferase" evidence="1">
    <location>
        <begin position="38"/>
        <end position="183"/>
    </location>
</feature>
<name>A0A7K1LA79_9ACTN</name>